<feature type="domain" description="Quinate/shikimate 5-dehydrogenase/glutamyl-tRNA reductase" evidence="5">
    <location>
        <begin position="8"/>
        <end position="82"/>
    </location>
</feature>
<name>A0A1M4SMY7_9FIRM</name>
<dbReference type="CDD" id="cd01335">
    <property type="entry name" value="Radical_SAM"/>
    <property type="match status" value="1"/>
</dbReference>
<keyword evidence="2" id="KW-0479">Metal-binding</keyword>
<dbReference type="Proteomes" id="UP000184404">
    <property type="component" value="Unassembled WGS sequence"/>
</dbReference>
<evidence type="ECO:0000256" key="2">
    <source>
        <dbReference type="ARBA" id="ARBA00022723"/>
    </source>
</evidence>
<protein>
    <submittedName>
        <fullName evidence="7">Shikimate / quinate 5-dehydrogenase</fullName>
    </submittedName>
</protein>
<evidence type="ECO:0000313" key="7">
    <source>
        <dbReference type="EMBL" id="SHE33337.1"/>
    </source>
</evidence>
<dbReference type="GO" id="GO:0003824">
    <property type="term" value="F:catalytic activity"/>
    <property type="evidence" value="ECO:0007669"/>
    <property type="project" value="InterPro"/>
</dbReference>
<dbReference type="InterPro" id="IPR036291">
    <property type="entry name" value="NAD(P)-bd_dom_sf"/>
</dbReference>
<dbReference type="InterPro" id="IPR007197">
    <property type="entry name" value="rSAM"/>
</dbReference>
<dbReference type="AlphaFoldDB" id="A0A1M4SMY7"/>
<reference evidence="7 8" key="1">
    <citation type="submission" date="2016-11" db="EMBL/GenBank/DDBJ databases">
        <authorList>
            <person name="Jaros S."/>
            <person name="Januszkiewicz K."/>
            <person name="Wedrychowicz H."/>
        </authorList>
    </citation>
    <scope>NUCLEOTIDE SEQUENCE [LARGE SCALE GENOMIC DNA]</scope>
    <source>
        <strain evidence="7 8">DSM 10502</strain>
    </source>
</reference>
<dbReference type="PANTHER" id="PTHR11228:SF7">
    <property type="entry name" value="PQQA PEPTIDE CYCLASE"/>
    <property type="match status" value="1"/>
</dbReference>
<dbReference type="GO" id="GO:0051536">
    <property type="term" value="F:iron-sulfur cluster binding"/>
    <property type="evidence" value="ECO:0007669"/>
    <property type="project" value="UniProtKB-KW"/>
</dbReference>
<accession>A0A1M4SMY7</accession>
<evidence type="ECO:0000313" key="8">
    <source>
        <dbReference type="Proteomes" id="UP000184404"/>
    </source>
</evidence>
<evidence type="ECO:0000259" key="5">
    <source>
        <dbReference type="Pfam" id="PF01488"/>
    </source>
</evidence>
<dbReference type="InterPro" id="IPR013785">
    <property type="entry name" value="Aldolase_TIM"/>
</dbReference>
<dbReference type="SFLD" id="SFLDS00029">
    <property type="entry name" value="Radical_SAM"/>
    <property type="match status" value="1"/>
</dbReference>
<dbReference type="Pfam" id="PF01488">
    <property type="entry name" value="Shikimate_DH"/>
    <property type="match status" value="1"/>
</dbReference>
<keyword evidence="3" id="KW-0408">Iron</keyword>
<dbReference type="RefSeq" id="WP_072934308.1">
    <property type="nucleotide sequence ID" value="NZ_FQUG01000002.1"/>
</dbReference>
<evidence type="ECO:0000256" key="4">
    <source>
        <dbReference type="ARBA" id="ARBA00023014"/>
    </source>
</evidence>
<organism evidence="7 8">
    <name type="scientific">Schwartzia succinivorans DSM 10502</name>
    <dbReference type="NCBI Taxonomy" id="1123243"/>
    <lineage>
        <taxon>Bacteria</taxon>
        <taxon>Bacillati</taxon>
        <taxon>Bacillota</taxon>
        <taxon>Negativicutes</taxon>
        <taxon>Selenomonadales</taxon>
        <taxon>Selenomonadaceae</taxon>
        <taxon>Schwartzia</taxon>
    </lineage>
</organism>
<dbReference type="InterPro" id="IPR058240">
    <property type="entry name" value="rSAM_sf"/>
</dbReference>
<evidence type="ECO:0000256" key="1">
    <source>
        <dbReference type="ARBA" id="ARBA00022691"/>
    </source>
</evidence>
<sequence length="374" mass="43720">MKLLTEEQLLGVVKGKKVYIYGAGAVADLLIKRLKRYGVAIYIIMDSIGEYSERLKTKVSRFTDISTQINKTDVVIVAATEKDHDDIEKILKEHEIINYHTISDRLYVVMERLVNKRFKLQTHIVEHCNLKCKGCYHFSSLAKEEYLDLKEYERDIKQLSILFEGNIEEILLLGGEPLLHPEVEQFFYITRKFLKKGKIRILTNGLLLFKMSDAFWESIKITNSELWVTKYPVNFDYDKAVEYANTRGVKLSFFTEEPVRTLGHQPLDLAGKRDYINNFLGCYRANNCIDLKHGKVFSCIIPAEIKPFSEYFNTDFEIGPDDYVDIYAVNSAEELLEKMERPMPFCRYCNRDQIDRFGAIPWSQTEYKIEEWTV</sequence>
<keyword evidence="8" id="KW-1185">Reference proteome</keyword>
<dbReference type="SUPFAM" id="SSF51735">
    <property type="entry name" value="NAD(P)-binding Rossmann-fold domains"/>
    <property type="match status" value="1"/>
</dbReference>
<evidence type="ECO:0000259" key="6">
    <source>
        <dbReference type="Pfam" id="PF04055"/>
    </source>
</evidence>
<dbReference type="OrthoDB" id="1668760at2"/>
<dbReference type="STRING" id="1123243.SAMN02745190_00184"/>
<dbReference type="Gene3D" id="3.40.50.720">
    <property type="entry name" value="NAD(P)-binding Rossmann-like Domain"/>
    <property type="match status" value="1"/>
</dbReference>
<dbReference type="Pfam" id="PF04055">
    <property type="entry name" value="Radical_SAM"/>
    <property type="match status" value="1"/>
</dbReference>
<keyword evidence="4" id="KW-0411">Iron-sulfur</keyword>
<keyword evidence="1" id="KW-0949">S-adenosyl-L-methionine</keyword>
<proteinExistence type="predicted"/>
<evidence type="ECO:0000256" key="3">
    <source>
        <dbReference type="ARBA" id="ARBA00023004"/>
    </source>
</evidence>
<dbReference type="PANTHER" id="PTHR11228">
    <property type="entry name" value="RADICAL SAM DOMAIN PROTEIN"/>
    <property type="match status" value="1"/>
</dbReference>
<dbReference type="EMBL" id="FQUG01000002">
    <property type="protein sequence ID" value="SHE33337.1"/>
    <property type="molecule type" value="Genomic_DNA"/>
</dbReference>
<dbReference type="SUPFAM" id="SSF102114">
    <property type="entry name" value="Radical SAM enzymes"/>
    <property type="match status" value="1"/>
</dbReference>
<feature type="domain" description="Radical SAM core" evidence="6">
    <location>
        <begin position="125"/>
        <end position="212"/>
    </location>
</feature>
<dbReference type="Gene3D" id="3.20.20.70">
    <property type="entry name" value="Aldolase class I"/>
    <property type="match status" value="1"/>
</dbReference>
<gene>
    <name evidence="7" type="ORF">SAMN02745190_00184</name>
</gene>
<dbReference type="GO" id="GO:0046872">
    <property type="term" value="F:metal ion binding"/>
    <property type="evidence" value="ECO:0007669"/>
    <property type="project" value="UniProtKB-KW"/>
</dbReference>
<dbReference type="InterPro" id="IPR006151">
    <property type="entry name" value="Shikm_DH/Glu-tRNA_Rdtase"/>
</dbReference>
<dbReference type="InterPro" id="IPR050377">
    <property type="entry name" value="Radical_SAM_PqqE_MftC-like"/>
</dbReference>